<evidence type="ECO:0008006" key="4">
    <source>
        <dbReference type="Google" id="ProtNLM"/>
    </source>
</evidence>
<dbReference type="eggNOG" id="COG5658">
    <property type="taxonomic scope" value="Bacteria"/>
</dbReference>
<keyword evidence="3" id="KW-1185">Reference proteome</keyword>
<keyword evidence="1" id="KW-0812">Transmembrane</keyword>
<accession>L7LCF6</accession>
<dbReference type="InterPro" id="IPR025962">
    <property type="entry name" value="SdpI/YhfL"/>
</dbReference>
<dbReference type="STRING" id="1121927.GOHSU_24_00510"/>
<feature type="transmembrane region" description="Helical" evidence="1">
    <location>
        <begin position="70"/>
        <end position="90"/>
    </location>
</feature>
<dbReference type="EMBL" id="BANT01000024">
    <property type="protein sequence ID" value="GAC57762.1"/>
    <property type="molecule type" value="Genomic_DNA"/>
</dbReference>
<dbReference type="AlphaFoldDB" id="L7LCF6"/>
<feature type="transmembrane region" description="Helical" evidence="1">
    <location>
        <begin position="96"/>
        <end position="118"/>
    </location>
</feature>
<proteinExistence type="predicted"/>
<name>L7LCF6_9ACTN</name>
<dbReference type="Pfam" id="PF13630">
    <property type="entry name" value="SdpI"/>
    <property type="match status" value="1"/>
</dbReference>
<evidence type="ECO:0000313" key="3">
    <source>
        <dbReference type="Proteomes" id="UP000053405"/>
    </source>
</evidence>
<gene>
    <name evidence="2" type="ORF">GOHSU_24_00510</name>
</gene>
<keyword evidence="1" id="KW-1133">Transmembrane helix</keyword>
<reference evidence="2 3" key="1">
    <citation type="submission" date="2012-12" db="EMBL/GenBank/DDBJ databases">
        <title>Whole genome shotgun sequence of Gordonia hirsuta NBRC 16056.</title>
        <authorList>
            <person name="Isaki-Nakamura S."/>
            <person name="Hosoyama A."/>
            <person name="Tsuchikane K."/>
            <person name="Katsumata H."/>
            <person name="Baba S."/>
            <person name="Yamazaki S."/>
            <person name="Fujita N."/>
        </authorList>
    </citation>
    <scope>NUCLEOTIDE SEQUENCE [LARGE SCALE GENOMIC DNA]</scope>
    <source>
        <strain evidence="2 3">NBRC 16056</strain>
    </source>
</reference>
<sequence length="188" mass="18653">MRTGSRLGDTIEGVHLASLIAAVVAFAFAALWAVIGLAGLAGRFPGNRWAGVRTAETVSSQEAWVLAHRVAAPGFLGGAVVAVLGGLLSLANRWGFVYALGGLLIGLLAVSMVSGVAVRAAQALVPPQEQSGGCSSGCCSGGEQTDGADHSQTGSADPAADCGESSCGSCALSGMCLPESQASDSHQP</sequence>
<feature type="transmembrane region" description="Helical" evidence="1">
    <location>
        <begin position="16"/>
        <end position="40"/>
    </location>
</feature>
<evidence type="ECO:0000313" key="2">
    <source>
        <dbReference type="EMBL" id="GAC57762.1"/>
    </source>
</evidence>
<evidence type="ECO:0000256" key="1">
    <source>
        <dbReference type="SAM" id="Phobius"/>
    </source>
</evidence>
<protein>
    <recommendedName>
        <fullName evidence="4">SdpI family protein</fullName>
    </recommendedName>
</protein>
<keyword evidence="1" id="KW-0472">Membrane</keyword>
<dbReference type="Proteomes" id="UP000053405">
    <property type="component" value="Unassembled WGS sequence"/>
</dbReference>
<organism evidence="2 3">
    <name type="scientific">Gordonia hirsuta DSM 44140 = NBRC 16056</name>
    <dbReference type="NCBI Taxonomy" id="1121927"/>
    <lineage>
        <taxon>Bacteria</taxon>
        <taxon>Bacillati</taxon>
        <taxon>Actinomycetota</taxon>
        <taxon>Actinomycetes</taxon>
        <taxon>Mycobacteriales</taxon>
        <taxon>Gordoniaceae</taxon>
        <taxon>Gordonia</taxon>
    </lineage>
</organism>
<comment type="caution">
    <text evidence="2">The sequence shown here is derived from an EMBL/GenBank/DDBJ whole genome shotgun (WGS) entry which is preliminary data.</text>
</comment>